<accession>A0A7L5C465</accession>
<dbReference type="Proteomes" id="UP000503336">
    <property type="component" value="Chromosome"/>
</dbReference>
<gene>
    <name evidence="2" type="ORF">G5B40_17600</name>
</gene>
<dbReference type="EMBL" id="CP049056">
    <property type="protein sequence ID" value="QIE57094.1"/>
    <property type="molecule type" value="Genomic_DNA"/>
</dbReference>
<evidence type="ECO:0000313" key="2">
    <source>
        <dbReference type="EMBL" id="QIE57094.1"/>
    </source>
</evidence>
<keyword evidence="1" id="KW-0732">Signal</keyword>
<proteinExistence type="predicted"/>
<name>A0A7L5C465_9RHOB</name>
<dbReference type="KEGG" id="hdh:G5B40_17600"/>
<evidence type="ECO:0000256" key="1">
    <source>
        <dbReference type="SAM" id="SignalP"/>
    </source>
</evidence>
<evidence type="ECO:0000313" key="3">
    <source>
        <dbReference type="Proteomes" id="UP000503336"/>
    </source>
</evidence>
<evidence type="ECO:0008006" key="4">
    <source>
        <dbReference type="Google" id="ProtNLM"/>
    </source>
</evidence>
<feature type="signal peptide" evidence="1">
    <location>
        <begin position="1"/>
        <end position="23"/>
    </location>
</feature>
<sequence length="195" mass="21420">MRAIRLAAPAIAAVMLFAANVEAETLQLSPANPQPNAEELAQGLAVTYAYPPEVKSIRDAEHWLGGARKVGPPLSGLHYIDTRKGDKVMTSEKATRVAAEITGYVRFERAGAHKIEFFSNDGVSAELGGQEVAWYDGRHPCNSAGYQDVSVPEPGWYELKIIYFQRLETACLLMKWDGGEGGMAWAQDDVFAYRK</sequence>
<reference evidence="2 3" key="1">
    <citation type="submission" date="2020-02" db="EMBL/GenBank/DDBJ databases">
        <title>complete genome sequence of Rhodobacteraceae bacterium.</title>
        <authorList>
            <person name="Park J."/>
            <person name="Kim Y.-S."/>
            <person name="Kim K.-H."/>
        </authorList>
    </citation>
    <scope>NUCLEOTIDE SEQUENCE [LARGE SCALE GENOMIC DNA]</scope>
    <source>
        <strain evidence="2 3">RR4-56</strain>
    </source>
</reference>
<dbReference type="AlphaFoldDB" id="A0A7L5C465"/>
<organism evidence="2 3">
    <name type="scientific">Pikeienuella piscinae</name>
    <dbReference type="NCBI Taxonomy" id="2748098"/>
    <lineage>
        <taxon>Bacteria</taxon>
        <taxon>Pseudomonadati</taxon>
        <taxon>Pseudomonadota</taxon>
        <taxon>Alphaproteobacteria</taxon>
        <taxon>Rhodobacterales</taxon>
        <taxon>Paracoccaceae</taxon>
        <taxon>Pikeienuella</taxon>
    </lineage>
</organism>
<protein>
    <recommendedName>
        <fullName evidence="4">PA14 domain-containing protein</fullName>
    </recommendedName>
</protein>
<feature type="chain" id="PRO_5029780265" description="PA14 domain-containing protein" evidence="1">
    <location>
        <begin position="24"/>
        <end position="195"/>
    </location>
</feature>
<keyword evidence="3" id="KW-1185">Reference proteome</keyword>
<dbReference type="RefSeq" id="WP_165101394.1">
    <property type="nucleotide sequence ID" value="NZ_CP049056.1"/>
</dbReference>